<gene>
    <name evidence="4" type="ORF">Pcinc_028884</name>
</gene>
<proteinExistence type="predicted"/>
<feature type="coiled-coil region" evidence="1">
    <location>
        <begin position="402"/>
        <end position="472"/>
    </location>
</feature>
<accession>A0AAE1F1J5</accession>
<keyword evidence="3" id="KW-1133">Transmembrane helix</keyword>
<name>A0AAE1F1J5_PETCI</name>
<dbReference type="AlphaFoldDB" id="A0AAE1F1J5"/>
<keyword evidence="3" id="KW-0812">Transmembrane</keyword>
<keyword evidence="1" id="KW-0175">Coiled coil</keyword>
<evidence type="ECO:0000313" key="5">
    <source>
        <dbReference type="Proteomes" id="UP001286313"/>
    </source>
</evidence>
<keyword evidence="3" id="KW-0472">Membrane</keyword>
<feature type="region of interest" description="Disordered" evidence="2">
    <location>
        <begin position="124"/>
        <end position="239"/>
    </location>
</feature>
<dbReference type="EMBL" id="JAWQEG010003569">
    <property type="protein sequence ID" value="KAK3865528.1"/>
    <property type="molecule type" value="Genomic_DNA"/>
</dbReference>
<reference evidence="4" key="1">
    <citation type="submission" date="2023-10" db="EMBL/GenBank/DDBJ databases">
        <title>Genome assemblies of two species of porcelain crab, Petrolisthes cinctipes and Petrolisthes manimaculis (Anomura: Porcellanidae).</title>
        <authorList>
            <person name="Angst P."/>
        </authorList>
    </citation>
    <scope>NUCLEOTIDE SEQUENCE</scope>
    <source>
        <strain evidence="4">PB745_01</strain>
        <tissue evidence="4">Gill</tissue>
    </source>
</reference>
<keyword evidence="5" id="KW-1185">Reference proteome</keyword>
<protein>
    <submittedName>
        <fullName evidence="4">Uncharacterized protein</fullName>
    </submittedName>
</protein>
<feature type="compositionally biased region" description="Low complexity" evidence="2">
    <location>
        <begin position="209"/>
        <end position="224"/>
    </location>
</feature>
<feature type="compositionally biased region" description="Polar residues" evidence="2">
    <location>
        <begin position="124"/>
        <end position="208"/>
    </location>
</feature>
<comment type="caution">
    <text evidence="4">The sequence shown here is derived from an EMBL/GenBank/DDBJ whole genome shotgun (WGS) entry which is preliminary data.</text>
</comment>
<sequence>MPCPFSRHRRRVNDVMVWSGGRCVTTLVAVVVCMVVLVYERTLQYNMTLQKVFTLQFSHDSSSSSSSSLLHHQPLRHHSQTLHTSGKPIEEHSQPSQPLRHHPLSAKLLKGHSQSYQSLRIQTQPLPNHSQPLPNHFQSSHSLPNHSQPLPNLSQHSQPLPNLSQHSQPLPNLSQHSQPLPNHSQSLPNHSQPLPNFSQHSHIITSSLPQSPFLPKQPQQQPRQQPQPRPQPQQHPSLDSSCYEYEGVWATNKCCDMLHYAGGDVLVCLRATFLHMYPGYRNLLDDNNSKNNNNNNSSNENRPWQHWALVGDSHLRYIFDALTQRLRDYPPLQYRIISHKNNSSGGGDTNWSDAEDFLSHLRFDSYKRDIQIRHTQSRFTVTWFYDPLLLRLPYLLTVWLKEEVEEQQKEEVEEGVEGMQQEVEVEQQQVEEEVEQEEEVEEGMQQVEEGMQQEQVEQEVEQEEQVEEVEQQYRPSFLVINSGLHWLSFLEKAYTSGLDNNATLVLYQDQLNHLTPILGRFATHTPTVFKLLDDVQAADTNPKSEKVISRTNLAHYNQVTVEALRGTGVTVWDSTLPLSLGYSHQCSVHPRTSINYWWKCHDKRHVGYVLVEQYVDMLLNHACNSYLLVQQHIHRGHCAS</sequence>
<dbReference type="Proteomes" id="UP001286313">
    <property type="component" value="Unassembled WGS sequence"/>
</dbReference>
<evidence type="ECO:0000256" key="1">
    <source>
        <dbReference type="SAM" id="Coils"/>
    </source>
</evidence>
<feature type="region of interest" description="Disordered" evidence="2">
    <location>
        <begin position="64"/>
        <end position="100"/>
    </location>
</feature>
<evidence type="ECO:0000256" key="2">
    <source>
        <dbReference type="SAM" id="MobiDB-lite"/>
    </source>
</evidence>
<evidence type="ECO:0000256" key="3">
    <source>
        <dbReference type="SAM" id="Phobius"/>
    </source>
</evidence>
<feature type="transmembrane region" description="Helical" evidence="3">
    <location>
        <begin position="21"/>
        <end position="39"/>
    </location>
</feature>
<organism evidence="4 5">
    <name type="scientific">Petrolisthes cinctipes</name>
    <name type="common">Flat porcelain crab</name>
    <dbReference type="NCBI Taxonomy" id="88211"/>
    <lineage>
        <taxon>Eukaryota</taxon>
        <taxon>Metazoa</taxon>
        <taxon>Ecdysozoa</taxon>
        <taxon>Arthropoda</taxon>
        <taxon>Crustacea</taxon>
        <taxon>Multicrustacea</taxon>
        <taxon>Malacostraca</taxon>
        <taxon>Eumalacostraca</taxon>
        <taxon>Eucarida</taxon>
        <taxon>Decapoda</taxon>
        <taxon>Pleocyemata</taxon>
        <taxon>Anomura</taxon>
        <taxon>Galatheoidea</taxon>
        <taxon>Porcellanidae</taxon>
        <taxon>Petrolisthes</taxon>
    </lineage>
</organism>
<evidence type="ECO:0000313" key="4">
    <source>
        <dbReference type="EMBL" id="KAK3865528.1"/>
    </source>
</evidence>